<dbReference type="PANTHER" id="PTHR11699">
    <property type="entry name" value="ALDEHYDE DEHYDROGENASE-RELATED"/>
    <property type="match status" value="1"/>
</dbReference>
<dbReference type="Gene3D" id="3.40.309.10">
    <property type="entry name" value="Aldehyde Dehydrogenase, Chain A, domain 2"/>
    <property type="match status" value="1"/>
</dbReference>
<dbReference type="PROSITE" id="PS00687">
    <property type="entry name" value="ALDEHYDE_DEHYDR_GLU"/>
    <property type="match status" value="1"/>
</dbReference>
<dbReference type="Gene3D" id="3.40.605.10">
    <property type="entry name" value="Aldehyde Dehydrogenase, Chain A, domain 1"/>
    <property type="match status" value="1"/>
</dbReference>
<sequence>MIHEHHVLNPATGEVVATVPATTPAGVHTAITRAVAAQRTWAALAPADRARLLRRFAAAVDSRTEELARLEVTEAGHTINNARWEAGNVRDLLDFAAGGVERLSGRQIPVPGGIDLTLLEPLGVVGVIAPWNFPLPIAAWGTAPALAAGNAVVLKPAETTPLTALRLAEIALEAGLPEHLFQVLPGAGDEAGNALVEHPGVAKIVFTGSTRTGKRIMAKCAESLKRFTLELGGKSPNIVFADADIEAAAAAAPLSFLDNAGQDCCARTRILVQRSAYDRFLELLAPAVASVVVGDPADEKTRMGPLISRTQLERVRGYVPEGAAAIRGSAPEGPGFWFPPTVLTDTPADAPVATDEVFGPVAVVLPFEDEADAVRLANATEYGLAGSLWTRDVGRALRVAQAVRAGNLSVNSHAAVRYWTPFGGFKQSGIGRELGPDALAAFTETKNVFLSTEA</sequence>
<evidence type="ECO:0000313" key="5">
    <source>
        <dbReference type="EMBL" id="WLQ32852.1"/>
    </source>
</evidence>
<organism evidence="5 6">
    <name type="scientific">Streptomyces castrisilvae</name>
    <dbReference type="NCBI Taxonomy" id="3033811"/>
    <lineage>
        <taxon>Bacteria</taxon>
        <taxon>Bacillati</taxon>
        <taxon>Actinomycetota</taxon>
        <taxon>Actinomycetes</taxon>
        <taxon>Kitasatosporales</taxon>
        <taxon>Streptomycetaceae</taxon>
        <taxon>Streptomyces</taxon>
    </lineage>
</organism>
<keyword evidence="1 3" id="KW-0560">Oxidoreductase</keyword>
<dbReference type="InterPro" id="IPR029510">
    <property type="entry name" value="Ald_DH_CS_GLU"/>
</dbReference>
<protein>
    <submittedName>
        <fullName evidence="5">Aldehyde dehydrogenase family protein</fullName>
        <ecNumber evidence="5">1.2.1.-</ecNumber>
    </submittedName>
</protein>
<evidence type="ECO:0000256" key="1">
    <source>
        <dbReference type="ARBA" id="ARBA00023002"/>
    </source>
</evidence>
<dbReference type="GO" id="GO:0016491">
    <property type="term" value="F:oxidoreductase activity"/>
    <property type="evidence" value="ECO:0007669"/>
    <property type="project" value="UniProtKB-KW"/>
</dbReference>
<dbReference type="InterPro" id="IPR015590">
    <property type="entry name" value="Aldehyde_DH_dom"/>
</dbReference>
<dbReference type="InterPro" id="IPR016163">
    <property type="entry name" value="Ald_DH_C"/>
</dbReference>
<dbReference type="SUPFAM" id="SSF53720">
    <property type="entry name" value="ALDH-like"/>
    <property type="match status" value="1"/>
</dbReference>
<dbReference type="PROSITE" id="PS00070">
    <property type="entry name" value="ALDEHYDE_DEHYDR_CYS"/>
    <property type="match status" value="1"/>
</dbReference>
<reference evidence="5 6" key="1">
    <citation type="submission" date="2023-03" db="EMBL/GenBank/DDBJ databases">
        <title>Isolation and description of six Streptomyces strains from soil environments, able to metabolize different microbial glucans.</title>
        <authorList>
            <person name="Widen T."/>
            <person name="Larsbrink J."/>
        </authorList>
    </citation>
    <scope>NUCLEOTIDE SEQUENCE [LARGE SCALE GENOMIC DNA]</scope>
    <source>
        <strain evidence="5 6">Mut1</strain>
    </source>
</reference>
<dbReference type="EMBL" id="CP120997">
    <property type="protein sequence ID" value="WLQ32852.1"/>
    <property type="molecule type" value="Genomic_DNA"/>
</dbReference>
<proteinExistence type="inferred from homology"/>
<name>A0ABY9HEC5_9ACTN</name>
<dbReference type="RefSeq" id="WP_306052088.1">
    <property type="nucleotide sequence ID" value="NZ_CP120997.1"/>
</dbReference>
<dbReference type="EC" id="1.2.1.-" evidence="5"/>
<feature type="active site" evidence="2">
    <location>
        <position position="230"/>
    </location>
</feature>
<evidence type="ECO:0000256" key="2">
    <source>
        <dbReference type="PROSITE-ProRule" id="PRU10007"/>
    </source>
</evidence>
<keyword evidence="6" id="KW-1185">Reference proteome</keyword>
<feature type="domain" description="Aldehyde dehydrogenase" evidence="4">
    <location>
        <begin position="5"/>
        <end position="448"/>
    </location>
</feature>
<accession>A0ABY9HEC5</accession>
<comment type="similarity">
    <text evidence="3">Belongs to the aldehyde dehydrogenase family.</text>
</comment>
<dbReference type="Pfam" id="PF00171">
    <property type="entry name" value="Aldedh"/>
    <property type="match status" value="1"/>
</dbReference>
<dbReference type="InterPro" id="IPR016161">
    <property type="entry name" value="Ald_DH/histidinol_DH"/>
</dbReference>
<dbReference type="Proteomes" id="UP001239522">
    <property type="component" value="Chromosome"/>
</dbReference>
<evidence type="ECO:0000313" key="6">
    <source>
        <dbReference type="Proteomes" id="UP001239522"/>
    </source>
</evidence>
<dbReference type="InterPro" id="IPR016160">
    <property type="entry name" value="Ald_DH_CS_CYS"/>
</dbReference>
<gene>
    <name evidence="5" type="ORF">P8A18_05025</name>
</gene>
<evidence type="ECO:0000256" key="3">
    <source>
        <dbReference type="RuleBase" id="RU003345"/>
    </source>
</evidence>
<dbReference type="InterPro" id="IPR016162">
    <property type="entry name" value="Ald_DH_N"/>
</dbReference>
<evidence type="ECO:0000259" key="4">
    <source>
        <dbReference type="Pfam" id="PF00171"/>
    </source>
</evidence>